<dbReference type="EMBL" id="ASHM01105126">
    <property type="protein sequence ID" value="PNX68410.1"/>
    <property type="molecule type" value="Genomic_DNA"/>
</dbReference>
<protein>
    <submittedName>
        <fullName evidence="1">Pectinesterase</fullName>
    </submittedName>
</protein>
<sequence length="56" mass="6362">MQNCGENITEMVVEKVLRSLTPSFDYVVVAIEYSKDTTTMKIEELQSALEAHEIKV</sequence>
<proteinExistence type="predicted"/>
<dbReference type="Pfam" id="PF14223">
    <property type="entry name" value="Retrotran_gag_2"/>
    <property type="match status" value="1"/>
</dbReference>
<gene>
    <name evidence="1" type="ORF">L195_g056153</name>
</gene>
<organism evidence="1 2">
    <name type="scientific">Trifolium pratense</name>
    <name type="common">Red clover</name>
    <dbReference type="NCBI Taxonomy" id="57577"/>
    <lineage>
        <taxon>Eukaryota</taxon>
        <taxon>Viridiplantae</taxon>
        <taxon>Streptophyta</taxon>
        <taxon>Embryophyta</taxon>
        <taxon>Tracheophyta</taxon>
        <taxon>Spermatophyta</taxon>
        <taxon>Magnoliopsida</taxon>
        <taxon>eudicotyledons</taxon>
        <taxon>Gunneridae</taxon>
        <taxon>Pentapetalae</taxon>
        <taxon>rosids</taxon>
        <taxon>fabids</taxon>
        <taxon>Fabales</taxon>
        <taxon>Fabaceae</taxon>
        <taxon>Papilionoideae</taxon>
        <taxon>50 kb inversion clade</taxon>
        <taxon>NPAAA clade</taxon>
        <taxon>Hologalegina</taxon>
        <taxon>IRL clade</taxon>
        <taxon>Trifolieae</taxon>
        <taxon>Trifolium</taxon>
    </lineage>
</organism>
<evidence type="ECO:0000313" key="1">
    <source>
        <dbReference type="EMBL" id="PNX68410.1"/>
    </source>
</evidence>
<dbReference type="AlphaFoldDB" id="A0A2K3KQ47"/>
<evidence type="ECO:0000313" key="2">
    <source>
        <dbReference type="Proteomes" id="UP000236291"/>
    </source>
</evidence>
<dbReference type="Proteomes" id="UP000236291">
    <property type="component" value="Unassembled WGS sequence"/>
</dbReference>
<reference evidence="1 2" key="2">
    <citation type="journal article" date="2017" name="Front. Plant Sci.">
        <title>Gene Classification and Mining of Molecular Markers Useful in Red Clover (Trifolium pratense) Breeding.</title>
        <authorList>
            <person name="Istvanek J."/>
            <person name="Dluhosova J."/>
            <person name="Dluhos P."/>
            <person name="Patkova L."/>
            <person name="Nedelnik J."/>
            <person name="Repkova J."/>
        </authorList>
    </citation>
    <scope>NUCLEOTIDE SEQUENCE [LARGE SCALE GENOMIC DNA]</scope>
    <source>
        <strain evidence="2">cv. Tatra</strain>
        <tissue evidence="1">Young leaves</tissue>
    </source>
</reference>
<reference evidence="1 2" key="1">
    <citation type="journal article" date="2014" name="Am. J. Bot.">
        <title>Genome assembly and annotation for red clover (Trifolium pratense; Fabaceae).</title>
        <authorList>
            <person name="Istvanek J."/>
            <person name="Jaros M."/>
            <person name="Krenek A."/>
            <person name="Repkova J."/>
        </authorList>
    </citation>
    <scope>NUCLEOTIDE SEQUENCE [LARGE SCALE GENOMIC DNA]</scope>
    <source>
        <strain evidence="2">cv. Tatra</strain>
        <tissue evidence="1">Young leaves</tissue>
    </source>
</reference>
<name>A0A2K3KQ47_TRIPR</name>
<accession>A0A2K3KQ47</accession>
<comment type="caution">
    <text evidence="1">The sequence shown here is derived from an EMBL/GenBank/DDBJ whole genome shotgun (WGS) entry which is preliminary data.</text>
</comment>
<feature type="non-terminal residue" evidence="1">
    <location>
        <position position="56"/>
    </location>
</feature>